<dbReference type="RefSeq" id="WP_136727029.1">
    <property type="nucleotide sequence ID" value="NZ_SUMC01000034.1"/>
</dbReference>
<name>A0A4U0SJ51_9ACTN</name>
<reference evidence="1 2" key="1">
    <citation type="submission" date="2019-04" db="EMBL/GenBank/DDBJ databases">
        <title>Streptomyces oryziradicis sp. nov., a novel actinomycete isolated from rhizosphere soil of rice (Oryza sativa L.).</title>
        <authorList>
            <person name="Li C."/>
        </authorList>
    </citation>
    <scope>NUCLEOTIDE SEQUENCE [LARGE SCALE GENOMIC DNA]</scope>
    <source>
        <strain evidence="1 2">NEAU-C40</strain>
    </source>
</reference>
<dbReference type="AlphaFoldDB" id="A0A4U0SJ51"/>
<dbReference type="Proteomes" id="UP000305778">
    <property type="component" value="Unassembled WGS sequence"/>
</dbReference>
<comment type="caution">
    <text evidence="1">The sequence shown here is derived from an EMBL/GenBank/DDBJ whole genome shotgun (WGS) entry which is preliminary data.</text>
</comment>
<dbReference type="EMBL" id="SUMC01000034">
    <property type="protein sequence ID" value="TKA08071.1"/>
    <property type="molecule type" value="Genomic_DNA"/>
</dbReference>
<organism evidence="1 2">
    <name type="scientific">Actinacidiphila oryziradicis</name>
    <dbReference type="NCBI Taxonomy" id="2571141"/>
    <lineage>
        <taxon>Bacteria</taxon>
        <taxon>Bacillati</taxon>
        <taxon>Actinomycetota</taxon>
        <taxon>Actinomycetes</taxon>
        <taxon>Kitasatosporales</taxon>
        <taxon>Streptomycetaceae</taxon>
        <taxon>Actinacidiphila</taxon>
    </lineage>
</organism>
<sequence length="74" mass="8113">MNADMTERLVRFQQPEKTLTYLGGLAEFLRAQREPTLDTRAVTSGLHLDDGLHLTLAGQRAIAVALVHALAELS</sequence>
<evidence type="ECO:0000313" key="2">
    <source>
        <dbReference type="Proteomes" id="UP000305778"/>
    </source>
</evidence>
<protein>
    <submittedName>
        <fullName evidence="1">Uncharacterized protein</fullName>
    </submittedName>
</protein>
<gene>
    <name evidence="1" type="ORF">FCI23_29680</name>
</gene>
<keyword evidence="2" id="KW-1185">Reference proteome</keyword>
<evidence type="ECO:0000313" key="1">
    <source>
        <dbReference type="EMBL" id="TKA08071.1"/>
    </source>
</evidence>
<accession>A0A4U0SJ51</accession>
<proteinExistence type="predicted"/>
<dbReference type="OrthoDB" id="9794725at2"/>